<feature type="signal peptide" evidence="11">
    <location>
        <begin position="1"/>
        <end position="16"/>
    </location>
</feature>
<dbReference type="CDD" id="cd08215">
    <property type="entry name" value="STKc_Nek"/>
    <property type="match status" value="1"/>
</dbReference>
<feature type="compositionally biased region" description="Low complexity" evidence="10">
    <location>
        <begin position="632"/>
        <end position="641"/>
    </location>
</feature>
<keyword evidence="16" id="KW-1185">Reference proteome</keyword>
<evidence type="ECO:0000313" key="14">
    <source>
        <dbReference type="EMBL" id="CAL1145353.1"/>
    </source>
</evidence>
<dbReference type="Pfam" id="PF00069">
    <property type="entry name" value="Pkinase"/>
    <property type="match status" value="1"/>
</dbReference>
<feature type="compositionally biased region" description="Basic and acidic residues" evidence="10">
    <location>
        <begin position="695"/>
        <end position="708"/>
    </location>
</feature>
<evidence type="ECO:0000256" key="10">
    <source>
        <dbReference type="SAM" id="MobiDB-lite"/>
    </source>
</evidence>
<feature type="compositionally biased region" description="Basic and acidic residues" evidence="10">
    <location>
        <begin position="642"/>
        <end position="652"/>
    </location>
</feature>
<evidence type="ECO:0000256" key="11">
    <source>
        <dbReference type="SAM" id="SignalP"/>
    </source>
</evidence>
<proteinExistence type="predicted"/>
<keyword evidence="3" id="KW-0808">Transferase</keyword>
<protein>
    <recommendedName>
        <fullName evidence="1">non-specific serine/threonine protein kinase</fullName>
        <ecNumber evidence="1">2.7.11.1</ecNumber>
    </recommendedName>
</protein>
<dbReference type="EMBL" id="CAMXCT020001657">
    <property type="protein sequence ID" value="CAL1145353.1"/>
    <property type="molecule type" value="Genomic_DNA"/>
</dbReference>
<organism evidence="13">
    <name type="scientific">Cladocopium goreaui</name>
    <dbReference type="NCBI Taxonomy" id="2562237"/>
    <lineage>
        <taxon>Eukaryota</taxon>
        <taxon>Sar</taxon>
        <taxon>Alveolata</taxon>
        <taxon>Dinophyceae</taxon>
        <taxon>Suessiales</taxon>
        <taxon>Symbiodiniaceae</taxon>
        <taxon>Cladocopium</taxon>
    </lineage>
</organism>
<dbReference type="SMART" id="SM00220">
    <property type="entry name" value="S_TKc"/>
    <property type="match status" value="1"/>
</dbReference>
<feature type="compositionally biased region" description="Low complexity" evidence="10">
    <location>
        <begin position="182"/>
        <end position="197"/>
    </location>
</feature>
<evidence type="ECO:0000256" key="6">
    <source>
        <dbReference type="ARBA" id="ARBA00022840"/>
    </source>
</evidence>
<dbReference type="EMBL" id="CAMXCT010001657">
    <property type="protein sequence ID" value="CAI3991978.1"/>
    <property type="molecule type" value="Genomic_DNA"/>
</dbReference>
<evidence type="ECO:0000313" key="13">
    <source>
        <dbReference type="EMBL" id="CAI3991978.1"/>
    </source>
</evidence>
<feature type="compositionally biased region" description="Basic and acidic residues" evidence="10">
    <location>
        <begin position="170"/>
        <end position="181"/>
    </location>
</feature>
<comment type="catalytic activity">
    <reaction evidence="7">
        <text>L-threonyl-[protein] + ATP = O-phospho-L-threonyl-[protein] + ADP + H(+)</text>
        <dbReference type="Rhea" id="RHEA:46608"/>
        <dbReference type="Rhea" id="RHEA-COMP:11060"/>
        <dbReference type="Rhea" id="RHEA-COMP:11605"/>
        <dbReference type="ChEBI" id="CHEBI:15378"/>
        <dbReference type="ChEBI" id="CHEBI:30013"/>
        <dbReference type="ChEBI" id="CHEBI:30616"/>
        <dbReference type="ChEBI" id="CHEBI:61977"/>
        <dbReference type="ChEBI" id="CHEBI:456216"/>
        <dbReference type="EC" id="2.7.11.1"/>
    </reaction>
</comment>
<evidence type="ECO:0000256" key="5">
    <source>
        <dbReference type="ARBA" id="ARBA00022777"/>
    </source>
</evidence>
<evidence type="ECO:0000313" key="15">
    <source>
        <dbReference type="EMBL" id="CAL4779290.1"/>
    </source>
</evidence>
<dbReference type="EMBL" id="CAMXCT030001657">
    <property type="protein sequence ID" value="CAL4779290.1"/>
    <property type="molecule type" value="Genomic_DNA"/>
</dbReference>
<keyword evidence="2 15" id="KW-0723">Serine/threonine-protein kinase</keyword>
<feature type="region of interest" description="Disordered" evidence="10">
    <location>
        <begin position="622"/>
        <end position="708"/>
    </location>
</feature>
<name>A0A9P1CJ98_9DINO</name>
<evidence type="ECO:0000256" key="8">
    <source>
        <dbReference type="ARBA" id="ARBA00048679"/>
    </source>
</evidence>
<comment type="catalytic activity">
    <reaction evidence="8">
        <text>L-seryl-[protein] + ATP = O-phospho-L-seryl-[protein] + ADP + H(+)</text>
        <dbReference type="Rhea" id="RHEA:17989"/>
        <dbReference type="Rhea" id="RHEA-COMP:9863"/>
        <dbReference type="Rhea" id="RHEA-COMP:11604"/>
        <dbReference type="ChEBI" id="CHEBI:15378"/>
        <dbReference type="ChEBI" id="CHEBI:29999"/>
        <dbReference type="ChEBI" id="CHEBI:30616"/>
        <dbReference type="ChEBI" id="CHEBI:83421"/>
        <dbReference type="ChEBI" id="CHEBI:456216"/>
        <dbReference type="EC" id="2.7.11.1"/>
    </reaction>
</comment>
<evidence type="ECO:0000256" key="1">
    <source>
        <dbReference type="ARBA" id="ARBA00012513"/>
    </source>
</evidence>
<dbReference type="OrthoDB" id="248923at2759"/>
<feature type="domain" description="Protein kinase" evidence="12">
    <location>
        <begin position="222"/>
        <end position="542"/>
    </location>
</feature>
<dbReference type="PROSITE" id="PS00108">
    <property type="entry name" value="PROTEIN_KINASE_ST"/>
    <property type="match status" value="1"/>
</dbReference>
<dbReference type="AlphaFoldDB" id="A0A9P1CJ98"/>
<dbReference type="PROSITE" id="PS50011">
    <property type="entry name" value="PROTEIN_KINASE_DOM"/>
    <property type="match status" value="1"/>
</dbReference>
<evidence type="ECO:0000256" key="4">
    <source>
        <dbReference type="ARBA" id="ARBA00022741"/>
    </source>
</evidence>
<dbReference type="GO" id="GO:0005524">
    <property type="term" value="F:ATP binding"/>
    <property type="evidence" value="ECO:0007669"/>
    <property type="project" value="UniProtKB-KW"/>
</dbReference>
<keyword evidence="11" id="KW-0732">Signal</keyword>
<evidence type="ECO:0000259" key="12">
    <source>
        <dbReference type="PROSITE" id="PS50011"/>
    </source>
</evidence>
<dbReference type="InterPro" id="IPR008271">
    <property type="entry name" value="Ser/Thr_kinase_AS"/>
</dbReference>
<feature type="region of interest" description="Disordered" evidence="10">
    <location>
        <begin position="144"/>
        <end position="200"/>
    </location>
</feature>
<reference evidence="14" key="2">
    <citation type="submission" date="2024-04" db="EMBL/GenBank/DDBJ databases">
        <authorList>
            <person name="Chen Y."/>
            <person name="Shah S."/>
            <person name="Dougan E. K."/>
            <person name="Thang M."/>
            <person name="Chan C."/>
        </authorList>
    </citation>
    <scope>NUCLEOTIDE SEQUENCE [LARGE SCALE GENOMIC DNA]</scope>
</reference>
<dbReference type="Gene3D" id="1.10.510.10">
    <property type="entry name" value="Transferase(Phosphotransferase) domain 1"/>
    <property type="match status" value="1"/>
</dbReference>
<comment type="caution">
    <text evidence="13">The sequence shown here is derived from an EMBL/GenBank/DDBJ whole genome shotgun (WGS) entry which is preliminary data.</text>
</comment>
<dbReference type="InterPro" id="IPR051131">
    <property type="entry name" value="NEK_Ser/Thr_kinase_NIMA"/>
</dbReference>
<feature type="chain" id="PRO_5043270522" description="non-specific serine/threonine protein kinase" evidence="11">
    <location>
        <begin position="17"/>
        <end position="708"/>
    </location>
</feature>
<dbReference type="EC" id="2.7.11.1" evidence="1"/>
<evidence type="ECO:0000256" key="3">
    <source>
        <dbReference type="ARBA" id="ARBA00022679"/>
    </source>
</evidence>
<dbReference type="PANTHER" id="PTHR44899">
    <property type="entry name" value="CAMK FAMILY PROTEIN KINASE"/>
    <property type="match status" value="1"/>
</dbReference>
<dbReference type="InterPro" id="IPR011009">
    <property type="entry name" value="Kinase-like_dom_sf"/>
</dbReference>
<keyword evidence="9" id="KW-0175">Coiled coil</keyword>
<feature type="coiled-coil region" evidence="9">
    <location>
        <begin position="539"/>
        <end position="566"/>
    </location>
</feature>
<evidence type="ECO:0000313" key="16">
    <source>
        <dbReference type="Proteomes" id="UP001152797"/>
    </source>
</evidence>
<evidence type="ECO:0000256" key="9">
    <source>
        <dbReference type="SAM" id="Coils"/>
    </source>
</evidence>
<keyword evidence="4" id="KW-0547">Nucleotide-binding</keyword>
<reference evidence="13" key="1">
    <citation type="submission" date="2022-10" db="EMBL/GenBank/DDBJ databases">
        <authorList>
            <person name="Chen Y."/>
            <person name="Dougan E. K."/>
            <person name="Chan C."/>
            <person name="Rhodes N."/>
            <person name="Thang M."/>
        </authorList>
    </citation>
    <scope>NUCLEOTIDE SEQUENCE</scope>
</reference>
<evidence type="ECO:0000256" key="7">
    <source>
        <dbReference type="ARBA" id="ARBA00047899"/>
    </source>
</evidence>
<sequence length="708" mass="79399">MYRVFLLLLVASKAQDDDFMWFRCDACSASFFKINRTLIEKQLLRRASVASYEFLEIIDEVCDTIFTKEEYGVKQHEGKKYLFGPGVSDHIPGQGFGQMGMGDYDKRLASYCKMFVEEFGEEELQKRFWDDRQVNHTEICQAECQSSASGTGAQSKTPRKPKASRSPRSPSEEKVQKESAKAKPMPTTKPAKLPKATGEPVSTAEAEVKVDEVLKTLPKMKTKELRKLGEAILGELSSRAALPVRTELWGTQVTVPKTGGRDQQLTWWTCKGGGLVDSEPLQDVENVLAARGWREVKQIVRLCCNLHRCSGEGSFAKALLVEASDGTQAVCKEGRLLASLQHPFVVRYRDSFCEAGVLCLIMDFCEGGELAKQIRRARRNHQRIPEEQILRWFTQAMLSLKYIHDKHILHRDLKPANFFLTKTGSLKMGDFGIAKSMACTIAFAKTRIGTPYYLSPEVCQEKPYAWPSDMWSMGCILYEMCALQVPFDAHSISGLVQKICYGPLPIVPDSYSDFLRRLCRQLLDRDPKKRPSADEVLQLPEIQKVVRQMLEEVRSLQQQERKAKAVTATAPTGSYRKDDVVEYYSVTHGEWLPATIIDTDTFGRVMIDLRPGVWLSSEVQASKIRPRESGSSDESSGSQEGWRQKVSDEDASKVAPGDQQLSVDVPQPPPKAERRQDDSVAGDGSGGSFGISLLRRRDAAKTTDHVPV</sequence>
<evidence type="ECO:0000256" key="2">
    <source>
        <dbReference type="ARBA" id="ARBA00022527"/>
    </source>
</evidence>
<feature type="compositionally biased region" description="Polar residues" evidence="10">
    <location>
        <begin position="144"/>
        <end position="154"/>
    </location>
</feature>
<dbReference type="SUPFAM" id="SSF56112">
    <property type="entry name" value="Protein kinase-like (PK-like)"/>
    <property type="match status" value="1"/>
</dbReference>
<keyword evidence="5 15" id="KW-0418">Kinase</keyword>
<keyword evidence="6" id="KW-0067">ATP-binding</keyword>
<dbReference type="GO" id="GO:0004674">
    <property type="term" value="F:protein serine/threonine kinase activity"/>
    <property type="evidence" value="ECO:0007669"/>
    <property type="project" value="UniProtKB-KW"/>
</dbReference>
<dbReference type="InterPro" id="IPR000719">
    <property type="entry name" value="Prot_kinase_dom"/>
</dbReference>
<dbReference type="PANTHER" id="PTHR44899:SF6">
    <property type="entry name" value="SERINE_THREONINE PROTEIN KINASE"/>
    <property type="match status" value="1"/>
</dbReference>
<dbReference type="Proteomes" id="UP001152797">
    <property type="component" value="Unassembled WGS sequence"/>
</dbReference>
<gene>
    <name evidence="13" type="ORF">C1SCF055_LOCUS18839</name>
</gene>
<accession>A0A9P1CJ98</accession>